<organism evidence="3 4">
    <name type="scientific">Puccinia graminis f. sp. tritici</name>
    <dbReference type="NCBI Taxonomy" id="56615"/>
    <lineage>
        <taxon>Eukaryota</taxon>
        <taxon>Fungi</taxon>
        <taxon>Dikarya</taxon>
        <taxon>Basidiomycota</taxon>
        <taxon>Pucciniomycotina</taxon>
        <taxon>Pucciniomycetes</taxon>
        <taxon>Pucciniales</taxon>
        <taxon>Pucciniaceae</taxon>
        <taxon>Puccinia</taxon>
    </lineage>
</organism>
<evidence type="ECO:0000313" key="3">
    <source>
        <dbReference type="EMBL" id="KAA1118279.1"/>
    </source>
</evidence>
<comment type="caution">
    <text evidence="3">The sequence shown here is derived from an EMBL/GenBank/DDBJ whole genome shotgun (WGS) entry which is preliminary data.</text>
</comment>
<gene>
    <name evidence="3" type="ORF">PGTUg99_001677</name>
</gene>
<evidence type="ECO:0000256" key="1">
    <source>
        <dbReference type="SAM" id="MobiDB-lite"/>
    </source>
</evidence>
<name>A0A5B0QYY1_PUCGR</name>
<feature type="domain" description="DUF6589" evidence="2">
    <location>
        <begin position="71"/>
        <end position="181"/>
    </location>
</feature>
<sequence>MMLCHVEKIHKATLLYFVLLIANRPQEPLSEDLLELSSETIDNWVEITYNRFCSQGAFPGVLALASPAHMNLLLRGLRKMPHYSKHLPKLIVQLKYILPTLLAELVLNSLLISPSAKAGHFVATNQYLEVLNYWLKYFFNHSPIGTQIDRLKDVFSSSIGILRYLLQLLKIESGAKVIQQSHKNRLTLASLNNFRRMTDGIGMGQAPTLGEEPIPIDDCYLKGIKKLQHEFTQTGLHQLRPYSPGIMMMQEVHELRSRSMDMGKSGELDADHITDNG</sequence>
<feature type="region of interest" description="Disordered" evidence="1">
    <location>
        <begin position="258"/>
        <end position="277"/>
    </location>
</feature>
<proteinExistence type="predicted"/>
<dbReference type="InterPro" id="IPR046496">
    <property type="entry name" value="DUF6589"/>
</dbReference>
<dbReference type="Proteomes" id="UP000325313">
    <property type="component" value="Unassembled WGS sequence"/>
</dbReference>
<evidence type="ECO:0000313" key="4">
    <source>
        <dbReference type="Proteomes" id="UP000325313"/>
    </source>
</evidence>
<reference evidence="3 4" key="1">
    <citation type="submission" date="2019-05" db="EMBL/GenBank/DDBJ databases">
        <title>Emergence of the Ug99 lineage of the wheat stem rust pathogen through somatic hybridization.</title>
        <authorList>
            <person name="Li F."/>
            <person name="Upadhyaya N.M."/>
            <person name="Sperschneider J."/>
            <person name="Matny O."/>
            <person name="Nguyen-Phuc H."/>
            <person name="Mago R."/>
            <person name="Raley C."/>
            <person name="Miller M.E."/>
            <person name="Silverstein K.A.T."/>
            <person name="Henningsen E."/>
            <person name="Hirsch C.D."/>
            <person name="Visser B."/>
            <person name="Pretorius Z.A."/>
            <person name="Steffenson B.J."/>
            <person name="Schwessinger B."/>
            <person name="Dodds P.N."/>
            <person name="Figueroa M."/>
        </authorList>
    </citation>
    <scope>NUCLEOTIDE SEQUENCE [LARGE SCALE GENOMIC DNA]</scope>
    <source>
        <strain evidence="3 4">Ug99</strain>
    </source>
</reference>
<accession>A0A5B0QYY1</accession>
<evidence type="ECO:0000259" key="2">
    <source>
        <dbReference type="Pfam" id="PF20231"/>
    </source>
</evidence>
<dbReference type="Pfam" id="PF20231">
    <property type="entry name" value="DUF6589"/>
    <property type="match status" value="1"/>
</dbReference>
<dbReference type="EMBL" id="VDEP01000260">
    <property type="protein sequence ID" value="KAA1118279.1"/>
    <property type="molecule type" value="Genomic_DNA"/>
</dbReference>
<protein>
    <recommendedName>
        <fullName evidence="2">DUF6589 domain-containing protein</fullName>
    </recommendedName>
</protein>
<dbReference type="AlphaFoldDB" id="A0A5B0QYY1"/>